<dbReference type="SMR" id="Q8X1W7"/>
<keyword evidence="4" id="KW-0325">Glycoprotein</keyword>
<sequence length="482" mass="52779">MPLFSFLSATPTVMQLIFTVAAIASVAAGFQSVISEKQFSQEFLDNYSILKHYGGNGPYSSRRSYGISREPPDSCSVDQVIMIMRHGERYPSPDLGASIEAALAKIKSSNVSTYQGDLDFLNSWTYYVPNHCAYNAETSTGPYAGLLEGFKRGSDYRARYGHLWDGESIVPIFAAGYQRIIATSRKFGEGFFGANYSTNAAINIISEAKEMGANSLTPTCDHDNDTSTCNSLTTVWPQFKVAAARLNSQNPGLDLNATDIYYLMSMASFELNARPYSDWINVFTLDEWVTFGYVQDLNYYYCAGPGDKNMAAVGAVYVNASLTLLNQGPSAGTLWFNFAHDTNITPILAALGVLTPERDLPTDRVVFDSKWSSGDIVPQAGHLTIERLNCTSTAASPAGVYVRLVQNEAVIPVEACQSGPGYSCSLADFTEIMSKQLPDFVSTCSIRSSYPQYLDFWWNYNTTTDLNYPKGPVPCAEGVATS</sequence>
<feature type="active site" description="Nucleophile" evidence="5">
    <location>
        <position position="86"/>
    </location>
</feature>
<feature type="disulfide bond" evidence="6">
    <location>
        <begin position="416"/>
        <end position="424"/>
    </location>
</feature>
<dbReference type="GO" id="GO:0009277">
    <property type="term" value="C:fungal-type cell wall"/>
    <property type="evidence" value="ECO:0007669"/>
    <property type="project" value="TreeGrafter"/>
</dbReference>
<dbReference type="CDD" id="cd07061">
    <property type="entry name" value="HP_HAP_like"/>
    <property type="match status" value="1"/>
</dbReference>
<dbReference type="InterPro" id="IPR000560">
    <property type="entry name" value="His_Pase_clade-2"/>
</dbReference>
<dbReference type="SUPFAM" id="SSF53254">
    <property type="entry name" value="Phosphoglycerate mutase-like"/>
    <property type="match status" value="1"/>
</dbReference>
<keyword evidence="6" id="KW-1015">Disulfide bond</keyword>
<evidence type="ECO:0000256" key="1">
    <source>
        <dbReference type="ARBA" id="ARBA00005375"/>
    </source>
</evidence>
<name>Q8X1W7_MONPU</name>
<dbReference type="GO" id="GO:0016158">
    <property type="term" value="F:inositol hexakisphosphate 3-phosphatase activity"/>
    <property type="evidence" value="ECO:0007669"/>
    <property type="project" value="UniProtKB-EC"/>
</dbReference>
<dbReference type="EMBL" id="AB046447">
    <property type="protein sequence ID" value="BAB84518.1"/>
    <property type="molecule type" value="Genomic_DNA"/>
</dbReference>
<evidence type="ECO:0000313" key="7">
    <source>
        <dbReference type="EMBL" id="BAB84518.1"/>
    </source>
</evidence>
<dbReference type="PANTHER" id="PTHR20963">
    <property type="entry name" value="MULTIPLE INOSITOL POLYPHOSPHATE PHOSPHATASE-RELATED"/>
    <property type="match status" value="1"/>
</dbReference>
<dbReference type="EC" id="3.1.3.8" evidence="2"/>
<dbReference type="InterPro" id="IPR016274">
    <property type="entry name" value="Histidine_acid_Pase_euk"/>
</dbReference>
<keyword evidence="3" id="KW-0378">Hydrolase</keyword>
<dbReference type="PROSITE" id="PS00778">
    <property type="entry name" value="HIS_ACID_PHOSPHAT_2"/>
    <property type="match status" value="1"/>
</dbReference>
<evidence type="ECO:0000256" key="5">
    <source>
        <dbReference type="PIRSR" id="PIRSR000894-1"/>
    </source>
</evidence>
<protein>
    <recommendedName>
        <fullName evidence="2">3-phytase</fullName>
        <ecNumber evidence="2">3.1.3.8</ecNumber>
    </recommendedName>
</protein>
<dbReference type="PIRSF" id="PIRSF000894">
    <property type="entry name" value="Acid_phosphatase"/>
    <property type="match status" value="1"/>
</dbReference>
<dbReference type="PROSITE" id="PS00616">
    <property type="entry name" value="HIS_ACID_PHOSPHAT_1"/>
    <property type="match status" value="1"/>
</dbReference>
<comment type="similarity">
    <text evidence="1">Belongs to the histidine acid phosphatase family.</text>
</comment>
<feature type="active site" description="Proton donor" evidence="5">
    <location>
        <position position="341"/>
    </location>
</feature>
<dbReference type="InterPro" id="IPR029033">
    <property type="entry name" value="His_PPase_superfam"/>
</dbReference>
<evidence type="ECO:0000256" key="6">
    <source>
        <dbReference type="PIRSR" id="PIRSR000894-2"/>
    </source>
</evidence>
<gene>
    <name evidence="7" type="primary">aph</name>
</gene>
<dbReference type="Pfam" id="PF00328">
    <property type="entry name" value="His_Phos_2"/>
    <property type="match status" value="1"/>
</dbReference>
<organism evidence="7">
    <name type="scientific">Monascus purpureus</name>
    <name type="common">Red mold</name>
    <name type="synonym">Monascus anka</name>
    <dbReference type="NCBI Taxonomy" id="5098"/>
    <lineage>
        <taxon>Eukaryota</taxon>
        <taxon>Fungi</taxon>
        <taxon>Dikarya</taxon>
        <taxon>Ascomycota</taxon>
        <taxon>Pezizomycotina</taxon>
        <taxon>Eurotiomycetes</taxon>
        <taxon>Eurotiomycetidae</taxon>
        <taxon>Eurotiales</taxon>
        <taxon>Aspergillaceae</taxon>
        <taxon>Monascus</taxon>
    </lineage>
</organism>
<evidence type="ECO:0000256" key="4">
    <source>
        <dbReference type="ARBA" id="ARBA00023180"/>
    </source>
</evidence>
<dbReference type="PANTHER" id="PTHR20963:SF18">
    <property type="entry name" value="ACID PHOSPHATASE PHO11-RELATED"/>
    <property type="match status" value="1"/>
</dbReference>
<dbReference type="GO" id="GO:0003993">
    <property type="term" value="F:acid phosphatase activity"/>
    <property type="evidence" value="ECO:0007669"/>
    <property type="project" value="TreeGrafter"/>
</dbReference>
<reference evidence="7" key="1">
    <citation type="submission" date="2000-07" db="EMBL/GenBank/DDBJ databases">
        <title>nitrate reductase.</title>
        <authorList>
            <person name="Nagashima T."/>
            <person name="Anazawa H."/>
            <person name="Terasaki Y."/>
        </authorList>
    </citation>
    <scope>NUCLEOTIDE SEQUENCE</scope>
</reference>
<evidence type="ECO:0000256" key="2">
    <source>
        <dbReference type="ARBA" id="ARBA00012632"/>
    </source>
</evidence>
<feature type="disulfide bond" evidence="6">
    <location>
        <begin position="75"/>
        <end position="390"/>
    </location>
</feature>
<dbReference type="AlphaFoldDB" id="Q8X1W7"/>
<proteinExistence type="inferred from homology"/>
<dbReference type="Gene3D" id="3.40.50.1240">
    <property type="entry name" value="Phosphoglycerate mutase-like"/>
    <property type="match status" value="3"/>
</dbReference>
<accession>Q8X1W7</accession>
<evidence type="ECO:0000256" key="3">
    <source>
        <dbReference type="ARBA" id="ARBA00022801"/>
    </source>
</evidence>
<dbReference type="InterPro" id="IPR033379">
    <property type="entry name" value="Acid_Pase_AS"/>
</dbReference>